<protein>
    <recommendedName>
        <fullName evidence="2">Peroxisomal membrane protein PEX14-like KPWE domain-containing protein</fullName>
    </recommendedName>
</protein>
<feature type="compositionally biased region" description="Basic and acidic residues" evidence="1">
    <location>
        <begin position="1"/>
        <end position="12"/>
    </location>
</feature>
<feature type="compositionally biased region" description="Polar residues" evidence="1">
    <location>
        <begin position="69"/>
        <end position="86"/>
    </location>
</feature>
<evidence type="ECO:0000313" key="4">
    <source>
        <dbReference type="Proteomes" id="UP000237144"/>
    </source>
</evidence>
<dbReference type="Proteomes" id="UP000237144">
    <property type="component" value="Unassembled WGS sequence"/>
</dbReference>
<dbReference type="PANTHER" id="PTHR36855">
    <property type="entry name" value="CHROMOSOME 10, WHOLE GENOME SHOTGUN SEQUENCE"/>
    <property type="match status" value="1"/>
</dbReference>
<gene>
    <name evidence="3" type="ORF">BMF94_1351</name>
</gene>
<feature type="domain" description="Peroxisomal membrane protein PEX14-like KPWE" evidence="2">
    <location>
        <begin position="104"/>
        <end position="151"/>
    </location>
</feature>
<sequence length="164" mass="16930">MQSDLNDQRNDKAAPAGYTTLTDPTFLASLPATARGLAVDPATDAQAEPDLQQPQPHEALVPASLAPSHPQQPASESDPSRASFTDATSPQSPSNAPSAADDPPYPPTFAELAQMIATGAPVPGIRDIPDLLAEGKPSESTAQVPKKPWERAGDGVPADAMSDS</sequence>
<feature type="region of interest" description="Disordered" evidence="1">
    <location>
        <begin position="1"/>
        <end position="24"/>
    </location>
</feature>
<evidence type="ECO:0000256" key="1">
    <source>
        <dbReference type="SAM" id="MobiDB-lite"/>
    </source>
</evidence>
<dbReference type="AlphaFoldDB" id="A0A2S5BG31"/>
<dbReference type="OrthoDB" id="9936937at2759"/>
<dbReference type="PANTHER" id="PTHR36855:SF1">
    <property type="entry name" value="PEROXISOME MEMBRANE ANCHOR PROTEIN PEX14P N-TERMINAL DOMAIN-CONTAINING PROTEIN"/>
    <property type="match status" value="1"/>
</dbReference>
<evidence type="ECO:0000259" key="2">
    <source>
        <dbReference type="Pfam" id="PF17733"/>
    </source>
</evidence>
<evidence type="ECO:0000313" key="3">
    <source>
        <dbReference type="EMBL" id="POY75728.1"/>
    </source>
</evidence>
<reference evidence="3 4" key="1">
    <citation type="journal article" date="2018" name="Front. Microbiol.">
        <title>Prospects for Fungal Bioremediation of Acidic Radioactive Waste Sites: Characterization and Genome Sequence of Rhodotorula taiwanensis MD1149.</title>
        <authorList>
            <person name="Tkavc R."/>
            <person name="Matrosova V.Y."/>
            <person name="Grichenko O.E."/>
            <person name="Gostincar C."/>
            <person name="Volpe R.P."/>
            <person name="Klimenkova P."/>
            <person name="Gaidamakova E.K."/>
            <person name="Zhou C.E."/>
            <person name="Stewart B.J."/>
            <person name="Lyman M.G."/>
            <person name="Malfatti S.A."/>
            <person name="Rubinfeld B."/>
            <person name="Courtot M."/>
            <person name="Singh J."/>
            <person name="Dalgard C.L."/>
            <person name="Hamilton T."/>
            <person name="Frey K.G."/>
            <person name="Gunde-Cimerman N."/>
            <person name="Dugan L."/>
            <person name="Daly M.J."/>
        </authorList>
    </citation>
    <scope>NUCLEOTIDE SEQUENCE [LARGE SCALE GENOMIC DNA]</scope>
    <source>
        <strain evidence="3 4">MD1149</strain>
    </source>
</reference>
<dbReference type="STRING" id="741276.A0A2S5BG31"/>
<dbReference type="Pfam" id="PF17733">
    <property type="entry name" value="KPWE_dom"/>
    <property type="match status" value="1"/>
</dbReference>
<feature type="region of interest" description="Disordered" evidence="1">
    <location>
        <begin position="37"/>
        <end position="164"/>
    </location>
</feature>
<organism evidence="3 4">
    <name type="scientific">Rhodotorula taiwanensis</name>
    <dbReference type="NCBI Taxonomy" id="741276"/>
    <lineage>
        <taxon>Eukaryota</taxon>
        <taxon>Fungi</taxon>
        <taxon>Dikarya</taxon>
        <taxon>Basidiomycota</taxon>
        <taxon>Pucciniomycotina</taxon>
        <taxon>Microbotryomycetes</taxon>
        <taxon>Sporidiobolales</taxon>
        <taxon>Sporidiobolaceae</taxon>
        <taxon>Rhodotorula</taxon>
    </lineage>
</organism>
<dbReference type="InterPro" id="IPR040554">
    <property type="entry name" value="KPWE_PEX14_dom"/>
</dbReference>
<keyword evidence="4" id="KW-1185">Reference proteome</keyword>
<feature type="compositionally biased region" description="Low complexity" evidence="1">
    <location>
        <begin position="87"/>
        <end position="102"/>
    </location>
</feature>
<proteinExistence type="predicted"/>
<accession>A0A2S5BG31</accession>
<comment type="caution">
    <text evidence="3">The sequence shown here is derived from an EMBL/GenBank/DDBJ whole genome shotgun (WGS) entry which is preliminary data.</text>
</comment>
<dbReference type="EMBL" id="PJQD01000013">
    <property type="protein sequence ID" value="POY75728.1"/>
    <property type="molecule type" value="Genomic_DNA"/>
</dbReference>
<name>A0A2S5BG31_9BASI</name>